<dbReference type="GO" id="GO:0007219">
    <property type="term" value="P:Notch signaling pathway"/>
    <property type="evidence" value="ECO:0007669"/>
    <property type="project" value="InterPro"/>
</dbReference>
<reference evidence="1" key="1">
    <citation type="submission" date="2020-11" db="EMBL/GenBank/DDBJ databases">
        <authorList>
            <person name="Tran Van P."/>
        </authorList>
    </citation>
    <scope>NUCLEOTIDE SEQUENCE</scope>
</reference>
<sequence length="171" mass="19111">MSSATNKKDLSISKNKLAASFIAFRLHHIKKFLKPLVKLIHKSKKRSDLERSTVRNPTPSEDFTCELSDNAANEALEERLRADLIARRDADGGVLTTWSADFRGDATGPDDYRVDTTAADVRVPPHFARTTSGDFAWAPLPDRDICWRGDELVFTGNQTPEEQVPVGKCRN</sequence>
<organism evidence="1">
    <name type="scientific">Timema douglasi</name>
    <name type="common">Walking stick</name>
    <dbReference type="NCBI Taxonomy" id="61478"/>
    <lineage>
        <taxon>Eukaryota</taxon>
        <taxon>Metazoa</taxon>
        <taxon>Ecdysozoa</taxon>
        <taxon>Arthropoda</taxon>
        <taxon>Hexapoda</taxon>
        <taxon>Insecta</taxon>
        <taxon>Pterygota</taxon>
        <taxon>Neoptera</taxon>
        <taxon>Polyneoptera</taxon>
        <taxon>Phasmatodea</taxon>
        <taxon>Timematodea</taxon>
        <taxon>Timematoidea</taxon>
        <taxon>Timematidae</taxon>
        <taxon>Timema</taxon>
    </lineage>
</organism>
<dbReference type="Pfam" id="PF15952">
    <property type="entry name" value="ESM4"/>
    <property type="match status" value="1"/>
</dbReference>
<name>A0A7R8VWW6_TIMDO</name>
<proteinExistence type="predicted"/>
<dbReference type="EMBL" id="OA580515">
    <property type="protein sequence ID" value="CAD7206297.1"/>
    <property type="molecule type" value="Genomic_DNA"/>
</dbReference>
<dbReference type="PANTHER" id="PTHR12254">
    <property type="entry name" value="ENHANCER OF SPLIT MALPHA PROTEIN"/>
    <property type="match status" value="1"/>
</dbReference>
<dbReference type="AlphaFoldDB" id="A0A7R8VWW6"/>
<dbReference type="GO" id="GO:0007423">
    <property type="term" value="P:sensory organ development"/>
    <property type="evidence" value="ECO:0007669"/>
    <property type="project" value="InterPro"/>
</dbReference>
<evidence type="ECO:0000313" key="1">
    <source>
        <dbReference type="EMBL" id="CAD7206297.1"/>
    </source>
</evidence>
<dbReference type="InterPro" id="IPR029686">
    <property type="entry name" value="Malpha/m4/m2"/>
</dbReference>
<accession>A0A7R8VWW6</accession>
<dbReference type="PANTHER" id="PTHR12254:SF0">
    <property type="entry name" value="BARBU-RELATED"/>
    <property type="match status" value="1"/>
</dbReference>
<protein>
    <submittedName>
        <fullName evidence="1">Uncharacterized protein</fullName>
    </submittedName>
</protein>
<gene>
    <name evidence="1" type="ORF">TDIB3V08_LOCUS12446</name>
</gene>